<feature type="compositionally biased region" description="Low complexity" evidence="1">
    <location>
        <begin position="228"/>
        <end position="243"/>
    </location>
</feature>
<evidence type="ECO:0000259" key="2">
    <source>
        <dbReference type="PROSITE" id="PS50191"/>
    </source>
</evidence>
<dbReference type="AlphaFoldDB" id="A0A0N0P6D4"/>
<dbReference type="InterPro" id="IPR036598">
    <property type="entry name" value="GOLD_dom_sf"/>
</dbReference>
<dbReference type="PANTHER" id="PTHR23324:SF83">
    <property type="entry name" value="SEC14-LIKE PROTEIN 2"/>
    <property type="match status" value="1"/>
</dbReference>
<evidence type="ECO:0000256" key="1">
    <source>
        <dbReference type="SAM" id="MobiDB-lite"/>
    </source>
</evidence>
<dbReference type="PANTHER" id="PTHR23324">
    <property type="entry name" value="SEC14 RELATED PROTEIN"/>
    <property type="match status" value="1"/>
</dbReference>
<dbReference type="GO" id="GO:0005737">
    <property type="term" value="C:cytoplasm"/>
    <property type="evidence" value="ECO:0007669"/>
    <property type="project" value="TreeGrafter"/>
</dbReference>
<organism evidence="3 4">
    <name type="scientific">Leptomonas seymouri</name>
    <dbReference type="NCBI Taxonomy" id="5684"/>
    <lineage>
        <taxon>Eukaryota</taxon>
        <taxon>Discoba</taxon>
        <taxon>Euglenozoa</taxon>
        <taxon>Kinetoplastea</taxon>
        <taxon>Metakinetoplastina</taxon>
        <taxon>Trypanosomatida</taxon>
        <taxon>Trypanosomatidae</taxon>
        <taxon>Leishmaniinae</taxon>
        <taxon>Leptomonas</taxon>
    </lineage>
</organism>
<dbReference type="CDD" id="cd00170">
    <property type="entry name" value="SEC14"/>
    <property type="match status" value="1"/>
</dbReference>
<feature type="region of interest" description="Disordered" evidence="1">
    <location>
        <begin position="223"/>
        <end position="243"/>
    </location>
</feature>
<sequence length="525" mass="57595">MEANTNSKISCRGATGVDEAPRGGLTHSKGDKVVALQRLMRGRYQPLPRQLLNIIRVLPHEVHDPVEGDPEWLYCASFLVSREWDVQRAFAMMQEVVDYRIANDLDARSQLPPAVSVHGWGNTEAVYASLGKPPRHVPDGVDHLAAGVAENLACGIHYWDKGGRPVVYVMINSLDAPGLIKTLKNHAKIGQKPADVLWAYGQHFIGAAEDLVLYQLQQRRGGEEEIGAAESHTPTSSSPAHSTSFGQGLVTLVVDLKGLHMGLLWKPMLDVFRDVTRSLFKFYPDMVHRVIAVNAPGLVRVAFNMVRGAMPADFQKKISFVGPPHSLQALSEEIDVAYIPAFLGGSCCCRPENAEEGNDSGGCSCIDGYDPADPLRHTLKVQQGKHGTSAAEDSENGRSIGEGDAFAPTEDILLSAGQRHRRVFHLQPSETVAWEFAVSHSGTDIEFSAFFIPHADAARDAAEMDWPKLSDRKLQPHQLLGGEADKSADVFTAAEGGTLVLSWHNRRSWFKKYNLQLRVHRSLAS</sequence>
<dbReference type="SUPFAM" id="SSF52087">
    <property type="entry name" value="CRAL/TRIO domain"/>
    <property type="match status" value="1"/>
</dbReference>
<evidence type="ECO:0000313" key="4">
    <source>
        <dbReference type="Proteomes" id="UP000038009"/>
    </source>
</evidence>
<reference evidence="3 4" key="1">
    <citation type="journal article" date="2015" name="PLoS Pathog.">
        <title>Leptomonas seymouri: Adaptations to the Dixenous Life Cycle Analyzed by Genome Sequencing, Transcriptome Profiling and Co-infection with Leishmania donovani.</title>
        <authorList>
            <person name="Kraeva N."/>
            <person name="Butenko A."/>
            <person name="Hlavacova J."/>
            <person name="Kostygov A."/>
            <person name="Myskova J."/>
            <person name="Grybchuk D."/>
            <person name="Lestinova T."/>
            <person name="Votypka J."/>
            <person name="Volf P."/>
            <person name="Opperdoes F."/>
            <person name="Flegontov P."/>
            <person name="Lukes J."/>
            <person name="Yurchenko V."/>
        </authorList>
    </citation>
    <scope>NUCLEOTIDE SEQUENCE [LARGE SCALE GENOMIC DNA]</scope>
    <source>
        <strain evidence="3 4">ATCC 30220</strain>
    </source>
</reference>
<dbReference type="OMA" id="CGIHYWD"/>
<dbReference type="PROSITE" id="PS50191">
    <property type="entry name" value="CRAL_TRIO"/>
    <property type="match status" value="1"/>
</dbReference>
<dbReference type="SMART" id="SM00516">
    <property type="entry name" value="SEC14"/>
    <property type="match status" value="1"/>
</dbReference>
<keyword evidence="4" id="KW-1185">Reference proteome</keyword>
<dbReference type="InterPro" id="IPR036865">
    <property type="entry name" value="CRAL-TRIO_dom_sf"/>
</dbReference>
<comment type="caution">
    <text evidence="3">The sequence shown here is derived from an EMBL/GenBank/DDBJ whole genome shotgun (WGS) entry which is preliminary data.</text>
</comment>
<dbReference type="VEuPathDB" id="TriTrypDB:Lsey_0085_0130"/>
<dbReference type="SUPFAM" id="SSF46938">
    <property type="entry name" value="CRAL/TRIO N-terminal domain"/>
    <property type="match status" value="1"/>
</dbReference>
<gene>
    <name evidence="3" type="ORF">ABL78_3417</name>
</gene>
<feature type="region of interest" description="Disordered" evidence="1">
    <location>
        <begin position="381"/>
        <end position="403"/>
    </location>
</feature>
<dbReference type="OrthoDB" id="1434354at2759"/>
<dbReference type="Gene3D" id="2.60.120.680">
    <property type="entry name" value="GOLD domain"/>
    <property type="match status" value="1"/>
</dbReference>
<evidence type="ECO:0000313" key="3">
    <source>
        <dbReference type="EMBL" id="KPI87506.1"/>
    </source>
</evidence>
<dbReference type="InterPro" id="IPR001251">
    <property type="entry name" value="CRAL-TRIO_dom"/>
</dbReference>
<dbReference type="Gene3D" id="3.40.525.10">
    <property type="entry name" value="CRAL-TRIO lipid binding domain"/>
    <property type="match status" value="1"/>
</dbReference>
<dbReference type="Pfam" id="PF00650">
    <property type="entry name" value="CRAL_TRIO"/>
    <property type="match status" value="1"/>
</dbReference>
<name>A0A0N0P6D4_LEPSE</name>
<dbReference type="EMBL" id="LJSK01000085">
    <property type="protein sequence ID" value="KPI87506.1"/>
    <property type="molecule type" value="Genomic_DNA"/>
</dbReference>
<dbReference type="Proteomes" id="UP000038009">
    <property type="component" value="Unassembled WGS sequence"/>
</dbReference>
<proteinExistence type="predicted"/>
<feature type="region of interest" description="Disordered" evidence="1">
    <location>
        <begin position="1"/>
        <end position="27"/>
    </location>
</feature>
<accession>A0A0N0P6D4</accession>
<dbReference type="InterPro" id="IPR036273">
    <property type="entry name" value="CRAL/TRIO_N_dom_sf"/>
</dbReference>
<protein>
    <recommendedName>
        <fullName evidence="2">CRAL-TRIO domain-containing protein</fullName>
    </recommendedName>
</protein>
<dbReference type="SUPFAM" id="SSF101576">
    <property type="entry name" value="Supernatant protein factor (SPF), C-terminal domain"/>
    <property type="match status" value="1"/>
</dbReference>
<dbReference type="InterPro" id="IPR051064">
    <property type="entry name" value="SEC14/CRAL-TRIO_domain"/>
</dbReference>
<feature type="domain" description="CRAL-TRIO" evidence="2">
    <location>
        <begin position="144"/>
        <end position="351"/>
    </location>
</feature>